<keyword evidence="8" id="KW-1185">Reference proteome</keyword>
<evidence type="ECO:0000259" key="6">
    <source>
        <dbReference type="PROSITE" id="PS50067"/>
    </source>
</evidence>
<dbReference type="PROSITE" id="PS50067">
    <property type="entry name" value="KINESIN_MOTOR_2"/>
    <property type="match status" value="1"/>
</dbReference>
<keyword evidence="4" id="KW-0175">Coiled coil</keyword>
<dbReference type="Pfam" id="PF00307">
    <property type="entry name" value="CH"/>
    <property type="match status" value="1"/>
</dbReference>
<dbReference type="InterPro" id="IPR036872">
    <property type="entry name" value="CH_dom_sf"/>
</dbReference>
<feature type="coiled-coil region" evidence="4">
    <location>
        <begin position="353"/>
        <end position="483"/>
    </location>
</feature>
<evidence type="ECO:0000256" key="4">
    <source>
        <dbReference type="SAM" id="Coils"/>
    </source>
</evidence>
<feature type="binding site" evidence="3">
    <location>
        <begin position="648"/>
        <end position="655"/>
    </location>
    <ligand>
        <name>ATP</name>
        <dbReference type="ChEBI" id="CHEBI:30616"/>
    </ligand>
</feature>
<feature type="domain" description="Kinesin motor" evidence="6">
    <location>
        <begin position="564"/>
        <end position="899"/>
    </location>
</feature>
<accession>A0ABR2SSC9</accession>
<dbReference type="Proteomes" id="UP001396334">
    <property type="component" value="Unassembled WGS sequence"/>
</dbReference>
<keyword evidence="2 3" id="KW-0505">Motor protein</keyword>
<evidence type="ECO:0000256" key="1">
    <source>
        <dbReference type="ARBA" id="ARBA00010899"/>
    </source>
</evidence>
<feature type="coiled-coil region" evidence="4">
    <location>
        <begin position="906"/>
        <end position="940"/>
    </location>
</feature>
<name>A0ABR2SSC9_9ROSI</name>
<dbReference type="Pfam" id="PF00225">
    <property type="entry name" value="Kinesin"/>
    <property type="match status" value="1"/>
</dbReference>
<feature type="domain" description="Calponin-homology (CH)" evidence="5">
    <location>
        <begin position="50"/>
        <end position="157"/>
    </location>
</feature>
<dbReference type="Gene3D" id="1.10.418.10">
    <property type="entry name" value="Calponin-like domain"/>
    <property type="match status" value="1"/>
</dbReference>
<evidence type="ECO:0000313" key="8">
    <source>
        <dbReference type="Proteomes" id="UP001396334"/>
    </source>
</evidence>
<dbReference type="SMART" id="SM00129">
    <property type="entry name" value="KISc"/>
    <property type="match status" value="1"/>
</dbReference>
<gene>
    <name evidence="7" type="ORF">V6N11_067992</name>
</gene>
<dbReference type="SUPFAM" id="SSF52540">
    <property type="entry name" value="P-loop containing nucleoside triphosphate hydrolases"/>
    <property type="match status" value="1"/>
</dbReference>
<dbReference type="PANTHER" id="PTHR47972">
    <property type="entry name" value="KINESIN-LIKE PROTEIN KLP-3"/>
    <property type="match status" value="1"/>
</dbReference>
<dbReference type="PRINTS" id="PR00380">
    <property type="entry name" value="KINESINHEAVY"/>
</dbReference>
<proteinExistence type="inferred from homology"/>
<evidence type="ECO:0000256" key="3">
    <source>
        <dbReference type="PROSITE-ProRule" id="PRU00283"/>
    </source>
</evidence>
<dbReference type="InterPro" id="IPR001752">
    <property type="entry name" value="Kinesin_motor_dom"/>
</dbReference>
<dbReference type="SMART" id="SM00033">
    <property type="entry name" value="CH"/>
    <property type="match status" value="1"/>
</dbReference>
<dbReference type="PANTHER" id="PTHR47972:SF50">
    <property type="entry name" value="KINESIN-LIKE PROTEIN KIN-14P"/>
    <property type="match status" value="1"/>
</dbReference>
<comment type="similarity">
    <text evidence="1">Belongs to the TRAFAC class myosin-kinesin ATPase superfamily. Kinesin family. KIN-14 subfamily.</text>
</comment>
<dbReference type="InterPro" id="IPR036961">
    <property type="entry name" value="Kinesin_motor_dom_sf"/>
</dbReference>
<protein>
    <submittedName>
        <fullName evidence="7">Uncharacterized protein</fullName>
    </submittedName>
</protein>
<dbReference type="InterPro" id="IPR001715">
    <property type="entry name" value="CH_dom"/>
</dbReference>
<dbReference type="PROSITE" id="PS50021">
    <property type="entry name" value="CH"/>
    <property type="match status" value="1"/>
</dbReference>
<evidence type="ECO:0000256" key="2">
    <source>
        <dbReference type="ARBA" id="ARBA00023175"/>
    </source>
</evidence>
<dbReference type="InterPro" id="IPR027417">
    <property type="entry name" value="P-loop_NTPase"/>
</dbReference>
<comment type="caution">
    <text evidence="7">The sequence shown here is derived from an EMBL/GenBank/DDBJ whole genome shotgun (WGS) entry which is preliminary data.</text>
</comment>
<dbReference type="InterPro" id="IPR027640">
    <property type="entry name" value="Kinesin-like_fam"/>
</dbReference>
<organism evidence="7 8">
    <name type="scientific">Hibiscus sabdariffa</name>
    <name type="common">roselle</name>
    <dbReference type="NCBI Taxonomy" id="183260"/>
    <lineage>
        <taxon>Eukaryota</taxon>
        <taxon>Viridiplantae</taxon>
        <taxon>Streptophyta</taxon>
        <taxon>Embryophyta</taxon>
        <taxon>Tracheophyta</taxon>
        <taxon>Spermatophyta</taxon>
        <taxon>Magnoliopsida</taxon>
        <taxon>eudicotyledons</taxon>
        <taxon>Gunneridae</taxon>
        <taxon>Pentapetalae</taxon>
        <taxon>rosids</taxon>
        <taxon>malvids</taxon>
        <taxon>Malvales</taxon>
        <taxon>Malvaceae</taxon>
        <taxon>Malvoideae</taxon>
        <taxon>Hibiscus</taxon>
    </lineage>
</organism>
<keyword evidence="3" id="KW-0067">ATP-binding</keyword>
<sequence>MVTISSQATKEWGHRCRIQDTWQTPNGTRTEATRELGFGSVMAPQSYAAANDRELVIEWLNTILPDLSLPTEASDDELRACLIDGTVLCQILNILRPDSLNEEGYPENSSVLQSENVKRFLAAMDEMGIPRFELPDLEKGSMKTVVNCLLALKIHSLSSVENLSAISAITKAESIDGDAPPPGSLPPLFDGETRKASQGLNFQCAVHSPVISEPPGTELQHVGHKFHEAFQLKQVCDAELPVTKIPETMESNNLEVGNIYYDLHSVLSSLLLFNTPKSCCLMCSRIPSMQNGPTQSLLSVVCGILDESFETKNGEIPHHVASLLSKAMQEIGRRLSTQADHLRTQSNLYRAREEKHRSRIRELEALLSAARKETKNVNSKVEEKQKVEKQEMMKLVKENEKYILEIAALKEELETAGMMHKLSSMEMEAEAKAAITVLQMRIKDLERLLADSNNKVNDLEFLLADSNNKVKDLEASFESERQRWNVKEKIYRSFIDFQFEAMQDLRSTSLAIKQEILETKKSYSYDFNHIESKVKALTDAAGNYHEILAENRKLFNELQDLKGNIRVYCRIRPFLPGQTGKPSVIENISENGQLVIANPSKTGKDGQRSFKFNKVFGPDATQGEVFSDIKPFVQSVVDGYNVCIFAYGQTGSGKTYTMTGPDGATEEEWGINYHALNHLFRVSQSRRKHILYEVGVQMVEIYNEQVRDLLSSDVLVIFVFLNPHTLGITTISQPSGLAVPDASMHPVISTSDVLDLMDIGFKNRAVGATALNARSSRSHSVVTVHVRGKDLKTGAVLYGNLHLVDLAGSERVDKSEVTGDRLREAQHINKSLSSLGDVIFALAQKCPHVPYRNSKLTQVLQSSLGGQAKTLMLVQLNPDASSYSETMSTLKFAERVSGVELGAARSTKEEKDVRELMEQIASLKETIVGKDEEIDRLRSLKDLKTWMPLHQRARAWGCPGIEPGTGVNWRLEHKSFATPLVVQSTS</sequence>
<evidence type="ECO:0000259" key="5">
    <source>
        <dbReference type="PROSITE" id="PS50021"/>
    </source>
</evidence>
<dbReference type="EMBL" id="JBBPBN010000012">
    <property type="protein sequence ID" value="KAK9028181.1"/>
    <property type="molecule type" value="Genomic_DNA"/>
</dbReference>
<reference evidence="7 8" key="1">
    <citation type="journal article" date="2024" name="G3 (Bethesda)">
        <title>Genome assembly of Hibiscus sabdariffa L. provides insights into metabolisms of medicinal natural products.</title>
        <authorList>
            <person name="Kim T."/>
        </authorList>
    </citation>
    <scope>NUCLEOTIDE SEQUENCE [LARGE SCALE GENOMIC DNA]</scope>
    <source>
        <strain evidence="7">TK-2024</strain>
        <tissue evidence="7">Old leaves</tissue>
    </source>
</reference>
<keyword evidence="3" id="KW-0547">Nucleotide-binding</keyword>
<dbReference type="SUPFAM" id="SSF47576">
    <property type="entry name" value="Calponin-homology domain, CH-domain"/>
    <property type="match status" value="1"/>
</dbReference>
<dbReference type="Gene3D" id="3.40.850.10">
    <property type="entry name" value="Kinesin motor domain"/>
    <property type="match status" value="1"/>
</dbReference>
<evidence type="ECO:0000313" key="7">
    <source>
        <dbReference type="EMBL" id="KAK9028181.1"/>
    </source>
</evidence>